<evidence type="ECO:0000256" key="6">
    <source>
        <dbReference type="ARBA" id="ARBA00023136"/>
    </source>
</evidence>
<evidence type="ECO:0000256" key="7">
    <source>
        <dbReference type="RuleBase" id="RU363032"/>
    </source>
</evidence>
<keyword evidence="5 7" id="KW-1133">Transmembrane helix</keyword>
<dbReference type="Proteomes" id="UP001244136">
    <property type="component" value="Chromosome"/>
</dbReference>
<feature type="transmembrane region" description="Helical" evidence="7">
    <location>
        <begin position="80"/>
        <end position="104"/>
    </location>
</feature>
<dbReference type="InterPro" id="IPR000515">
    <property type="entry name" value="MetI-like"/>
</dbReference>
<dbReference type="RefSeq" id="WP_281146064.1">
    <property type="nucleotide sequence ID" value="NZ_CP123967.1"/>
</dbReference>
<dbReference type="EMBL" id="CP123967">
    <property type="protein sequence ID" value="WGT48435.1"/>
    <property type="molecule type" value="Genomic_DNA"/>
</dbReference>
<evidence type="ECO:0000256" key="1">
    <source>
        <dbReference type="ARBA" id="ARBA00004651"/>
    </source>
</evidence>
<dbReference type="PANTHER" id="PTHR43744:SF4">
    <property type="entry name" value="OSMOPROTECTIVE COMPOUNDS UPTAKE PERMEASE PROTEIN GGTD"/>
    <property type="match status" value="1"/>
</dbReference>
<dbReference type="SUPFAM" id="SSF161098">
    <property type="entry name" value="MetI-like"/>
    <property type="match status" value="1"/>
</dbReference>
<evidence type="ECO:0000256" key="5">
    <source>
        <dbReference type="ARBA" id="ARBA00022989"/>
    </source>
</evidence>
<accession>A0ABY8Q0W0</accession>
<dbReference type="PROSITE" id="PS50928">
    <property type="entry name" value="ABC_TM1"/>
    <property type="match status" value="1"/>
</dbReference>
<feature type="transmembrane region" description="Helical" evidence="7">
    <location>
        <begin position="192"/>
        <end position="217"/>
    </location>
</feature>
<feature type="domain" description="ABC transmembrane type-1" evidence="8">
    <location>
        <begin position="81"/>
        <end position="271"/>
    </location>
</feature>
<evidence type="ECO:0000313" key="10">
    <source>
        <dbReference type="Proteomes" id="UP001244136"/>
    </source>
</evidence>
<feature type="transmembrane region" description="Helical" evidence="7">
    <location>
        <begin position="250"/>
        <end position="271"/>
    </location>
</feature>
<sequence>MARTAAGNAARAISSPWASVVAVLLAVAWTTPTLGLLITSFRTQEDIQTTGWWTAFTNPWFTMRNYQEALFGGSTSLIDYFINSIVITIPAVIIPLLLAALASYAIAWTKFPGRDWLFVGIFALQIVPLQVALIPLQQVYNVLELTPFWRVWLSHSIFALPLAVFLLHNFMKDLPPDLMEAARVDGAGHNQIFFRIILPLMKPALASFGIFQFLWVWNDLLVALIFAPSRQNAPLTVRVAEMSGTLGGQWYLLSAGAFISMIVPVIVFLSLQKYFVRGLLAGGLKG</sequence>
<keyword evidence="2 7" id="KW-0813">Transport</keyword>
<evidence type="ECO:0000313" key="9">
    <source>
        <dbReference type="EMBL" id="WGT48435.1"/>
    </source>
</evidence>
<evidence type="ECO:0000256" key="3">
    <source>
        <dbReference type="ARBA" id="ARBA00022475"/>
    </source>
</evidence>
<dbReference type="CDD" id="cd06261">
    <property type="entry name" value="TM_PBP2"/>
    <property type="match status" value="1"/>
</dbReference>
<dbReference type="PANTHER" id="PTHR43744">
    <property type="entry name" value="ABC TRANSPORTER PERMEASE PROTEIN MG189-RELATED-RELATED"/>
    <property type="match status" value="1"/>
</dbReference>
<reference evidence="9 10" key="1">
    <citation type="journal article" date="2008" name="Int. J. Syst. Evol. Microbiol.">
        <title>Tessaracoccus flavescens sp. nov., isolated from marine sediment.</title>
        <authorList>
            <person name="Lee D.W."/>
            <person name="Lee S.D."/>
        </authorList>
    </citation>
    <scope>NUCLEOTIDE SEQUENCE [LARGE SCALE GENOMIC DNA]</scope>
    <source>
        <strain evidence="9 10">T21</strain>
    </source>
</reference>
<keyword evidence="6 7" id="KW-0472">Membrane</keyword>
<keyword evidence="3" id="KW-1003">Cell membrane</keyword>
<proteinExistence type="inferred from homology"/>
<organism evidence="9 10">
    <name type="scientific">Tessaracoccus lacteus</name>
    <dbReference type="NCBI Taxonomy" id="3041766"/>
    <lineage>
        <taxon>Bacteria</taxon>
        <taxon>Bacillati</taxon>
        <taxon>Actinomycetota</taxon>
        <taxon>Actinomycetes</taxon>
        <taxon>Propionibacteriales</taxon>
        <taxon>Propionibacteriaceae</taxon>
        <taxon>Tessaracoccus</taxon>
    </lineage>
</organism>
<evidence type="ECO:0000259" key="8">
    <source>
        <dbReference type="PROSITE" id="PS50928"/>
    </source>
</evidence>
<protein>
    <submittedName>
        <fullName evidence="9">Carbohydrate ABC transporter permease</fullName>
    </submittedName>
</protein>
<name>A0ABY8Q0W0_9ACTN</name>
<gene>
    <name evidence="9" type="ORF">QH948_06760</name>
</gene>
<comment type="similarity">
    <text evidence="7">Belongs to the binding-protein-dependent transport system permease family.</text>
</comment>
<evidence type="ECO:0000256" key="2">
    <source>
        <dbReference type="ARBA" id="ARBA00022448"/>
    </source>
</evidence>
<keyword evidence="4 7" id="KW-0812">Transmembrane</keyword>
<evidence type="ECO:0000256" key="4">
    <source>
        <dbReference type="ARBA" id="ARBA00022692"/>
    </source>
</evidence>
<dbReference type="Gene3D" id="1.10.3720.10">
    <property type="entry name" value="MetI-like"/>
    <property type="match status" value="1"/>
</dbReference>
<feature type="transmembrane region" description="Helical" evidence="7">
    <location>
        <begin position="12"/>
        <end position="31"/>
    </location>
</feature>
<dbReference type="Pfam" id="PF00528">
    <property type="entry name" value="BPD_transp_1"/>
    <property type="match status" value="1"/>
</dbReference>
<keyword evidence="10" id="KW-1185">Reference proteome</keyword>
<dbReference type="InterPro" id="IPR035906">
    <property type="entry name" value="MetI-like_sf"/>
</dbReference>
<feature type="transmembrane region" description="Helical" evidence="7">
    <location>
        <begin position="148"/>
        <end position="171"/>
    </location>
</feature>
<comment type="subcellular location">
    <subcellularLocation>
        <location evidence="1 7">Cell membrane</location>
        <topology evidence="1 7">Multi-pass membrane protein</topology>
    </subcellularLocation>
</comment>
<feature type="transmembrane region" description="Helical" evidence="7">
    <location>
        <begin position="116"/>
        <end position="136"/>
    </location>
</feature>